<name>A0AAV6FGB5_9TELE</name>
<reference evidence="1" key="1">
    <citation type="submission" date="2020-10" db="EMBL/GenBank/DDBJ databases">
        <title>Chromosome-scale genome assembly of the Allis shad, Alosa alosa.</title>
        <authorList>
            <person name="Margot Z."/>
            <person name="Christophe K."/>
            <person name="Cabau C."/>
            <person name="Louis A."/>
            <person name="Berthelot C."/>
            <person name="Parey E."/>
            <person name="Roest Crollius H."/>
            <person name="Montfort J."/>
            <person name="Robinson-Rechavi M."/>
            <person name="Bucao C."/>
            <person name="Bouchez O."/>
            <person name="Gislard M."/>
            <person name="Lluch J."/>
            <person name="Milhes M."/>
            <person name="Lampietro C."/>
            <person name="Lopez Roques C."/>
            <person name="Donnadieu C."/>
            <person name="Braasch I."/>
            <person name="Desvignes T."/>
            <person name="Postlethwait J."/>
            <person name="Bobe J."/>
            <person name="Guiguen Y."/>
        </authorList>
    </citation>
    <scope>NUCLEOTIDE SEQUENCE</scope>
    <source>
        <strain evidence="1">M-15738</strain>
        <tissue evidence="1">Blood</tissue>
    </source>
</reference>
<evidence type="ECO:0000313" key="2">
    <source>
        <dbReference type="Proteomes" id="UP000823561"/>
    </source>
</evidence>
<proteinExistence type="predicted"/>
<keyword evidence="2" id="KW-1185">Reference proteome</keyword>
<dbReference type="EMBL" id="JADWDJ010000023">
    <property type="protein sequence ID" value="KAG5261728.1"/>
    <property type="molecule type" value="Genomic_DNA"/>
</dbReference>
<accession>A0AAV6FGB5</accession>
<dbReference type="AlphaFoldDB" id="A0AAV6FGB5"/>
<dbReference type="Proteomes" id="UP000823561">
    <property type="component" value="Chromosome 23"/>
</dbReference>
<evidence type="ECO:0000313" key="1">
    <source>
        <dbReference type="EMBL" id="KAG5261728.1"/>
    </source>
</evidence>
<gene>
    <name evidence="1" type="ORF">AALO_G00287690</name>
</gene>
<sequence length="113" mass="13133">MRDILYLAALHYNEDAAQDQATLSSGDPLYRIHYPKYRKGECRVKPIKTKTTFRYVEDLMGFIMGKVFVDQEAYREELLKISIPPDLSSEFEHPEKEEVIANYVSRFNPGEAV</sequence>
<organism evidence="1 2">
    <name type="scientific">Alosa alosa</name>
    <name type="common">allis shad</name>
    <dbReference type="NCBI Taxonomy" id="278164"/>
    <lineage>
        <taxon>Eukaryota</taxon>
        <taxon>Metazoa</taxon>
        <taxon>Chordata</taxon>
        <taxon>Craniata</taxon>
        <taxon>Vertebrata</taxon>
        <taxon>Euteleostomi</taxon>
        <taxon>Actinopterygii</taxon>
        <taxon>Neopterygii</taxon>
        <taxon>Teleostei</taxon>
        <taxon>Clupei</taxon>
        <taxon>Clupeiformes</taxon>
        <taxon>Clupeoidei</taxon>
        <taxon>Clupeidae</taxon>
        <taxon>Alosa</taxon>
    </lineage>
</organism>
<protein>
    <submittedName>
        <fullName evidence="1">Uncharacterized protein</fullName>
    </submittedName>
</protein>
<comment type="caution">
    <text evidence="1">The sequence shown here is derived from an EMBL/GenBank/DDBJ whole genome shotgun (WGS) entry which is preliminary data.</text>
</comment>